<dbReference type="GO" id="GO:0020037">
    <property type="term" value="F:heme binding"/>
    <property type="evidence" value="ECO:0007669"/>
    <property type="project" value="InterPro"/>
</dbReference>
<organism evidence="1 2">
    <name type="scientific">Colletotrichum costaricense</name>
    <dbReference type="NCBI Taxonomy" id="1209916"/>
    <lineage>
        <taxon>Eukaryota</taxon>
        <taxon>Fungi</taxon>
        <taxon>Dikarya</taxon>
        <taxon>Ascomycota</taxon>
        <taxon>Pezizomycotina</taxon>
        <taxon>Sordariomycetes</taxon>
        <taxon>Hypocreomycetidae</taxon>
        <taxon>Glomerellales</taxon>
        <taxon>Glomerellaceae</taxon>
        <taxon>Colletotrichum</taxon>
        <taxon>Colletotrichum acutatum species complex</taxon>
    </lineage>
</organism>
<dbReference type="GeneID" id="85334092"/>
<sequence length="101" mass="11841">MMDKICGKRIVKGVTLFVNSWVIDWDKKVFYDEFGNLGAFIPEIWLNLNGSLRTDLPLPVLSQGTRNYLVSKCLLITPLWYSIACQGPLREYRWRRSTMWP</sequence>
<evidence type="ECO:0000313" key="1">
    <source>
        <dbReference type="EMBL" id="KAK1537034.1"/>
    </source>
</evidence>
<name>A0AAI9Z7V5_9PEZI</name>
<dbReference type="EMBL" id="MOOE01000002">
    <property type="protein sequence ID" value="KAK1537034.1"/>
    <property type="molecule type" value="Genomic_DNA"/>
</dbReference>
<keyword evidence="2" id="KW-1185">Reference proteome</keyword>
<comment type="caution">
    <text evidence="1">The sequence shown here is derived from an EMBL/GenBank/DDBJ whole genome shotgun (WGS) entry which is preliminary data.</text>
</comment>
<proteinExistence type="predicted"/>
<dbReference type="GO" id="GO:0005506">
    <property type="term" value="F:iron ion binding"/>
    <property type="evidence" value="ECO:0007669"/>
    <property type="project" value="InterPro"/>
</dbReference>
<dbReference type="SUPFAM" id="SSF48264">
    <property type="entry name" value="Cytochrome P450"/>
    <property type="match status" value="1"/>
</dbReference>
<dbReference type="AlphaFoldDB" id="A0AAI9Z7V5"/>
<gene>
    <name evidence="1" type="ORF">CCOS01_02354</name>
</gene>
<dbReference type="GO" id="GO:0004497">
    <property type="term" value="F:monooxygenase activity"/>
    <property type="evidence" value="ECO:0007669"/>
    <property type="project" value="InterPro"/>
</dbReference>
<dbReference type="RefSeq" id="XP_060319195.1">
    <property type="nucleotide sequence ID" value="XM_060450545.1"/>
</dbReference>
<dbReference type="InterPro" id="IPR036396">
    <property type="entry name" value="Cyt_P450_sf"/>
</dbReference>
<accession>A0AAI9Z7V5</accession>
<reference evidence="1 2" key="1">
    <citation type="submission" date="2016-10" db="EMBL/GenBank/DDBJ databases">
        <title>The genome sequence of Colletotrichum fioriniae PJ7.</title>
        <authorList>
            <person name="Baroncelli R."/>
        </authorList>
    </citation>
    <scope>NUCLEOTIDE SEQUENCE [LARGE SCALE GENOMIC DNA]</scope>
    <source>
        <strain evidence="1 2">IMI 309622</strain>
    </source>
</reference>
<dbReference type="Proteomes" id="UP001240678">
    <property type="component" value="Unassembled WGS sequence"/>
</dbReference>
<dbReference type="GO" id="GO:0016705">
    <property type="term" value="F:oxidoreductase activity, acting on paired donors, with incorporation or reduction of molecular oxygen"/>
    <property type="evidence" value="ECO:0007669"/>
    <property type="project" value="InterPro"/>
</dbReference>
<protein>
    <submittedName>
        <fullName evidence="1">Cytochrome P450</fullName>
    </submittedName>
</protein>
<evidence type="ECO:0000313" key="2">
    <source>
        <dbReference type="Proteomes" id="UP001240678"/>
    </source>
</evidence>